<reference evidence="2" key="2">
    <citation type="journal article" date="2021" name="PeerJ">
        <title>Extensive microbial diversity within the chicken gut microbiome revealed by metagenomics and culture.</title>
        <authorList>
            <person name="Gilroy R."/>
            <person name="Ravi A."/>
            <person name="Getino M."/>
            <person name="Pursley I."/>
            <person name="Horton D.L."/>
            <person name="Alikhan N.F."/>
            <person name="Baker D."/>
            <person name="Gharbi K."/>
            <person name="Hall N."/>
            <person name="Watson M."/>
            <person name="Adriaenssens E.M."/>
            <person name="Foster-Nyarko E."/>
            <person name="Jarju S."/>
            <person name="Secka A."/>
            <person name="Antonio M."/>
            <person name="Oren A."/>
            <person name="Chaudhuri R.R."/>
            <person name="La Ragione R."/>
            <person name="Hildebrand F."/>
            <person name="Pallen M.J."/>
        </authorList>
    </citation>
    <scope>NUCLEOTIDE SEQUENCE</scope>
    <source>
        <strain evidence="2">4509</strain>
    </source>
</reference>
<dbReference type="Proteomes" id="UP000824082">
    <property type="component" value="Unassembled WGS sequence"/>
</dbReference>
<protein>
    <submittedName>
        <fullName evidence="2">Uncharacterized protein</fullName>
    </submittedName>
</protein>
<sequence>MTNKKTPQAAEAAQGKNTQFQNTTESVKSQIDFTELEELVCRSTIHIGQRDKIEG</sequence>
<comment type="caution">
    <text evidence="2">The sequence shown here is derived from an EMBL/GenBank/DDBJ whole genome shotgun (WGS) entry which is preliminary data.</text>
</comment>
<reference evidence="2" key="1">
    <citation type="submission" date="2020-10" db="EMBL/GenBank/DDBJ databases">
        <authorList>
            <person name="Gilroy R."/>
        </authorList>
    </citation>
    <scope>NUCLEOTIDE SEQUENCE</scope>
    <source>
        <strain evidence="2">4509</strain>
    </source>
</reference>
<accession>A0A9D1LK96</accession>
<dbReference type="AlphaFoldDB" id="A0A9D1LK96"/>
<evidence type="ECO:0000313" key="2">
    <source>
        <dbReference type="EMBL" id="HIU41712.1"/>
    </source>
</evidence>
<proteinExistence type="predicted"/>
<evidence type="ECO:0000256" key="1">
    <source>
        <dbReference type="SAM" id="MobiDB-lite"/>
    </source>
</evidence>
<evidence type="ECO:0000313" key="3">
    <source>
        <dbReference type="Proteomes" id="UP000824082"/>
    </source>
</evidence>
<organism evidence="2 3">
    <name type="scientific">Candidatus Egerieicola faecale</name>
    <dbReference type="NCBI Taxonomy" id="2840774"/>
    <lineage>
        <taxon>Bacteria</taxon>
        <taxon>Bacillati</taxon>
        <taxon>Bacillota</taxon>
        <taxon>Clostridia</taxon>
        <taxon>Eubacteriales</taxon>
        <taxon>Oscillospiraceae</taxon>
        <taxon>Oscillospiraceae incertae sedis</taxon>
        <taxon>Candidatus Egerieicola</taxon>
    </lineage>
</organism>
<feature type="compositionally biased region" description="Polar residues" evidence="1">
    <location>
        <begin position="15"/>
        <end position="24"/>
    </location>
</feature>
<feature type="region of interest" description="Disordered" evidence="1">
    <location>
        <begin position="1"/>
        <end position="24"/>
    </location>
</feature>
<dbReference type="EMBL" id="DVMX01000080">
    <property type="protein sequence ID" value="HIU41712.1"/>
    <property type="molecule type" value="Genomic_DNA"/>
</dbReference>
<gene>
    <name evidence="2" type="ORF">IAD19_04085</name>
</gene>
<name>A0A9D1LK96_9FIRM</name>